<proteinExistence type="predicted"/>
<organism evidence="2 3">
    <name type="scientific">Henriciella barbarensis</name>
    <dbReference type="NCBI Taxonomy" id="86342"/>
    <lineage>
        <taxon>Bacteria</taxon>
        <taxon>Pseudomonadati</taxon>
        <taxon>Pseudomonadota</taxon>
        <taxon>Alphaproteobacteria</taxon>
        <taxon>Hyphomonadales</taxon>
        <taxon>Hyphomonadaceae</taxon>
        <taxon>Henriciella</taxon>
    </lineage>
</organism>
<protein>
    <submittedName>
        <fullName evidence="2">Uncharacterized protein</fullName>
    </submittedName>
</protein>
<accession>A0A399QX58</accession>
<evidence type="ECO:0000313" key="3">
    <source>
        <dbReference type="Proteomes" id="UP000265431"/>
    </source>
</evidence>
<comment type="caution">
    <text evidence="2">The sequence shown here is derived from an EMBL/GenBank/DDBJ whole genome shotgun (WGS) entry which is preliminary data.</text>
</comment>
<sequence>MTAGRSIMPGGTRLVALIALAITACLFAWRANTLLSDGAPSAEAQTFEQRQLTNLLEPVFGARNVRVATHTGSDGNQQFLLLVNSTERSVPVDRTVFDRVVTILETTAGYDRAADSLHIQPFAFAPGTAGGLQQVELYELGALGAVALLILIYMLFPSRSRDEVTDPFPRAEAPLELKPASQMMRSPAEPAQAANEDEFIDVQEAAMRDPKAIAQVVRGWLSSDEGEK</sequence>
<feature type="transmembrane region" description="Helical" evidence="1">
    <location>
        <begin position="137"/>
        <end position="156"/>
    </location>
</feature>
<evidence type="ECO:0000313" key="2">
    <source>
        <dbReference type="EMBL" id="RIJ23373.1"/>
    </source>
</evidence>
<dbReference type="Proteomes" id="UP000265431">
    <property type="component" value="Unassembled WGS sequence"/>
</dbReference>
<dbReference type="EMBL" id="QWGB01000005">
    <property type="protein sequence ID" value="RIJ23373.1"/>
    <property type="molecule type" value="Genomic_DNA"/>
</dbReference>
<keyword evidence="1" id="KW-0812">Transmembrane</keyword>
<keyword evidence="3" id="KW-1185">Reference proteome</keyword>
<gene>
    <name evidence="2" type="ORF">D1224_03640</name>
</gene>
<dbReference type="PROSITE" id="PS51257">
    <property type="entry name" value="PROKAR_LIPOPROTEIN"/>
    <property type="match status" value="1"/>
</dbReference>
<keyword evidence="1" id="KW-0472">Membrane</keyword>
<dbReference type="AlphaFoldDB" id="A0A399QX58"/>
<name>A0A399QX58_9PROT</name>
<reference evidence="2 3" key="1">
    <citation type="submission" date="2018-08" db="EMBL/GenBank/DDBJ databases">
        <title>Henriciella mobilis sp. nov., isolated from seawater.</title>
        <authorList>
            <person name="Cheng H."/>
            <person name="Wu Y.-H."/>
            <person name="Xu X.-W."/>
            <person name="Guo L.-L."/>
        </authorList>
    </citation>
    <scope>NUCLEOTIDE SEQUENCE [LARGE SCALE GENOMIC DNA]</scope>
    <source>
        <strain evidence="2 3">CCUG66934</strain>
    </source>
</reference>
<evidence type="ECO:0000256" key="1">
    <source>
        <dbReference type="SAM" id="Phobius"/>
    </source>
</evidence>
<keyword evidence="1" id="KW-1133">Transmembrane helix</keyword>